<dbReference type="Pfam" id="PF06541">
    <property type="entry name" value="ABC_trans_CmpB"/>
    <property type="match status" value="1"/>
</dbReference>
<sequence>MALDYLILYFTIYSFIGWFCEVVYCSLLQRKFVLNRGMLYGPVCPIYGFGALILIFSLKNLIPYPIVLFFAAVLLTSSLEYAASFILEYLFDTLWWDYSKHKLNINGRVCALNSTLFGILGLALMYIVNPFISKYVNQIPDLFILIISKALLFIFIADFIFTLKALIGLHDALLHIKNLTENFYTHLESLDIHEKISESNIAESFNLLREKLKQDGYSAYEKIQEQLKLIAEKNKGHILSAFPNMRQRRNNLHLKLLKYFKEKRGE</sequence>
<feature type="transmembrane region" description="Helical" evidence="1">
    <location>
        <begin position="6"/>
        <end position="27"/>
    </location>
</feature>
<dbReference type="Proteomes" id="UP000011705">
    <property type="component" value="Chromosome"/>
</dbReference>
<dbReference type="InterPro" id="IPR010540">
    <property type="entry name" value="CmpB_TMEM229"/>
</dbReference>
<dbReference type="AlphaFoldDB" id="A0A0E2E477"/>
<proteinExistence type="predicted"/>
<organism evidence="2">
    <name type="scientific">Treponema denticola H-22</name>
    <dbReference type="NCBI Taxonomy" id="999432"/>
    <lineage>
        <taxon>Bacteria</taxon>
        <taxon>Pseudomonadati</taxon>
        <taxon>Spirochaetota</taxon>
        <taxon>Spirochaetia</taxon>
        <taxon>Spirochaetales</taxon>
        <taxon>Treponemataceae</taxon>
        <taxon>Treponema</taxon>
    </lineage>
</organism>
<name>A0A0E2E477_TREDN</name>
<evidence type="ECO:0008006" key="3">
    <source>
        <dbReference type="Google" id="ProtNLM"/>
    </source>
</evidence>
<comment type="caution">
    <text evidence="2">The sequence shown here is derived from an EMBL/GenBank/DDBJ whole genome shotgun (WGS) entry which is preliminary data.</text>
</comment>
<dbReference type="PATRIC" id="fig|999432.5.peg.1975"/>
<keyword evidence="1" id="KW-0812">Transmembrane</keyword>
<feature type="transmembrane region" description="Helical" evidence="1">
    <location>
        <begin position="144"/>
        <end position="167"/>
    </location>
</feature>
<gene>
    <name evidence="2" type="ORF">HMPREF9726_01903</name>
</gene>
<feature type="transmembrane region" description="Helical" evidence="1">
    <location>
        <begin position="39"/>
        <end position="58"/>
    </location>
</feature>
<dbReference type="HOGENOM" id="CLU_055257_2_2_12"/>
<dbReference type="RefSeq" id="WP_002672617.1">
    <property type="nucleotide sequence ID" value="NZ_CM001795.1"/>
</dbReference>
<feature type="transmembrane region" description="Helical" evidence="1">
    <location>
        <begin position="64"/>
        <end position="91"/>
    </location>
</feature>
<evidence type="ECO:0000256" key="1">
    <source>
        <dbReference type="SAM" id="Phobius"/>
    </source>
</evidence>
<protein>
    <recommendedName>
        <fullName evidence="3">ABC transporter permease</fullName>
    </recommendedName>
</protein>
<feature type="transmembrane region" description="Helical" evidence="1">
    <location>
        <begin position="111"/>
        <end position="132"/>
    </location>
</feature>
<keyword evidence="1" id="KW-0472">Membrane</keyword>
<accession>A0A0E2E477</accession>
<reference evidence="2" key="1">
    <citation type="submission" date="2012-01" db="EMBL/GenBank/DDBJ databases">
        <title>The Genome Sequence of Treponema denticola H-22.</title>
        <authorList>
            <consortium name="The Broad Institute Genome Sequencing Platform"/>
            <person name="Earl A."/>
            <person name="Ward D."/>
            <person name="Feldgarden M."/>
            <person name="Gevers D."/>
            <person name="Blanton J.M."/>
            <person name="Fenno C.J."/>
            <person name="Baranova O.V."/>
            <person name="Mathney J."/>
            <person name="Dewhirst F.E."/>
            <person name="Izard J."/>
            <person name="Young S.K."/>
            <person name="Zeng Q."/>
            <person name="Gargeya S."/>
            <person name="Fitzgerald M."/>
            <person name="Haas B."/>
            <person name="Abouelleil A."/>
            <person name="Alvarado L."/>
            <person name="Arachchi H.M."/>
            <person name="Berlin A."/>
            <person name="Chapman S.B."/>
            <person name="Gearin G."/>
            <person name="Goldberg J."/>
            <person name="Griggs A."/>
            <person name="Gujja S."/>
            <person name="Hansen M."/>
            <person name="Heiman D."/>
            <person name="Howarth C."/>
            <person name="Larimer J."/>
            <person name="Lui A."/>
            <person name="MacDonald P.J.P."/>
            <person name="McCowen C."/>
            <person name="Montmayeur A."/>
            <person name="Murphy C."/>
            <person name="Neiman D."/>
            <person name="Pearson M."/>
            <person name="Priest M."/>
            <person name="Roberts A."/>
            <person name="Saif S."/>
            <person name="Shea T."/>
            <person name="Sisk P."/>
            <person name="Stolte C."/>
            <person name="Sykes S."/>
            <person name="Wortman J."/>
            <person name="Nusbaum C."/>
            <person name="Birren B."/>
        </authorList>
    </citation>
    <scope>NUCLEOTIDE SEQUENCE [LARGE SCALE GENOMIC DNA]</scope>
    <source>
        <strain evidence="2">H-22</strain>
    </source>
</reference>
<keyword evidence="1" id="KW-1133">Transmembrane helix</keyword>
<evidence type="ECO:0000313" key="2">
    <source>
        <dbReference type="EMBL" id="EMB31523.1"/>
    </source>
</evidence>
<dbReference type="EMBL" id="AGDV01000020">
    <property type="protein sequence ID" value="EMB31523.1"/>
    <property type="molecule type" value="Genomic_DNA"/>
</dbReference>